<dbReference type="Proteomes" id="UP000240552">
    <property type="component" value="Segment"/>
</dbReference>
<evidence type="ECO:0000313" key="10">
    <source>
        <dbReference type="Proteomes" id="UP000274448"/>
    </source>
</evidence>
<evidence type="ECO:0000313" key="3">
    <source>
        <dbReference type="EMBL" id="ADO18071.1"/>
    </source>
</evidence>
<evidence type="ECO:0000313" key="7">
    <source>
        <dbReference type="Proteomes" id="UP000201519"/>
    </source>
</evidence>
<organismHost>
    <name type="scientific">Acanthamoeba polyphaga</name>
    <name type="common">Amoeba</name>
    <dbReference type="NCBI Taxonomy" id="5757"/>
</organismHost>
<dbReference type="EMBL" id="JN036606">
    <property type="protein sequence ID" value="AEJ34342.1"/>
    <property type="molecule type" value="Genomic_DNA"/>
</dbReference>
<dbReference type="SMR" id="A0A0G2XZM3"/>
<evidence type="ECO:0000313" key="4">
    <source>
        <dbReference type="EMBL" id="AEJ34342.1"/>
    </source>
</evidence>
<keyword evidence="7" id="KW-1185">Reference proteome</keyword>
<dbReference type="PANTHER" id="PTHR24188:SF29">
    <property type="entry name" value="GH09064P"/>
    <property type="match status" value="1"/>
</dbReference>
<keyword evidence="1" id="KW-0677">Repeat</keyword>
<proteinExistence type="predicted"/>
<name>A0A0G2XZM3_MIMIV</name>
<dbReference type="Proteomes" id="UP000241474">
    <property type="component" value="Segment"/>
</dbReference>
<evidence type="ECO:0000313" key="8">
    <source>
        <dbReference type="Proteomes" id="UP000240552"/>
    </source>
</evidence>
<evidence type="ECO:0000313" key="9">
    <source>
        <dbReference type="Proteomes" id="UP000241474"/>
    </source>
</evidence>
<dbReference type="InterPro" id="IPR002110">
    <property type="entry name" value="Ankyrin_rpt"/>
</dbReference>
<dbReference type="EMBL" id="KM982403">
    <property type="protein sequence ID" value="AKI80664.1"/>
    <property type="molecule type" value="Genomic_DNA"/>
</dbReference>
<dbReference type="RefSeq" id="YP_003986500.1">
    <property type="nucleotide sequence ID" value="NC_014649.1"/>
</dbReference>
<dbReference type="PROSITE" id="PS50297">
    <property type="entry name" value="ANK_REP_REGION"/>
    <property type="match status" value="4"/>
</dbReference>
<evidence type="ECO:0000313" key="5">
    <source>
        <dbReference type="EMBL" id="AKI78770.1"/>
    </source>
</evidence>
<evidence type="ECO:0000313" key="6">
    <source>
        <dbReference type="EMBL" id="AKI80664.1"/>
    </source>
</evidence>
<dbReference type="PANTHER" id="PTHR24188">
    <property type="entry name" value="ANKYRIN REPEAT PROTEIN"/>
    <property type="match status" value="1"/>
</dbReference>
<accession>E3VXN9</accession>
<dbReference type="OrthoDB" id="30338at10239"/>
<evidence type="ECO:0000256" key="1">
    <source>
        <dbReference type="ARBA" id="ARBA00022737"/>
    </source>
</evidence>
<evidence type="ECO:0000256" key="2">
    <source>
        <dbReference type="ARBA" id="ARBA00023043"/>
    </source>
</evidence>
<reference evidence="4 8" key="1">
    <citation type="journal article" date="2011" name="Proc. Natl. Acad. Sci. U.S.A.">
        <title>Mimivirus shows dramatic genome reduction after intraamoebal culture.</title>
        <authorList>
            <person name="Boyer M."/>
            <person name="Azza S."/>
            <person name="Barrassi L."/>
            <person name="Klose T."/>
            <person name="Campocasso A."/>
            <person name="Pagnier I."/>
            <person name="Fournous G."/>
            <person name="Borg A."/>
            <person name="Robert C."/>
            <person name="Zhang X."/>
            <person name="Desnues C."/>
            <person name="Henrissat B."/>
            <person name="Rossmann M.G."/>
            <person name="La Scola B."/>
            <person name="Raoult D."/>
        </authorList>
    </citation>
    <scope>NUCLEOTIDE SEQUENCE [LARGE SCALE GENOMIC DNA]</scope>
    <source>
        <strain evidence="4">M4</strain>
    </source>
</reference>
<dbReference type="InterPro" id="IPR036770">
    <property type="entry name" value="Ankyrin_rpt-contain_sf"/>
</dbReference>
<dbReference type="KEGG" id="vg:9924601"/>
<gene>
    <name evidence="3" type="primary">L23</name>
    <name evidence="4" type="ORF">MIMI_L23</name>
</gene>
<accession>A0A0G2XZM3</accession>
<dbReference type="PROSITE" id="PS50088">
    <property type="entry name" value="ANK_REPEAT"/>
    <property type="match status" value="5"/>
</dbReference>
<dbReference type="Gene3D" id="1.25.40.20">
    <property type="entry name" value="Ankyrin repeat-containing domain"/>
    <property type="match status" value="2"/>
</dbReference>
<organism evidence="3 7">
    <name type="scientific">Acanthamoeba polyphaga mimivirus</name>
    <name type="common">APMV</name>
    <dbReference type="NCBI Taxonomy" id="212035"/>
    <lineage>
        <taxon>Viruses</taxon>
        <taxon>Varidnaviria</taxon>
        <taxon>Bamfordvirae</taxon>
        <taxon>Nucleocytoviricota</taxon>
        <taxon>Megaviricetes</taxon>
        <taxon>Imitervirales</taxon>
        <taxon>Mimiviridae</taxon>
        <taxon>Megamimivirinae</taxon>
        <taxon>Mimivirus</taxon>
        <taxon>Mimivirus bradfordmassiliense</taxon>
    </lineage>
</organism>
<protein>
    <submittedName>
        <fullName evidence="4">Ankyrin-containing protein</fullName>
    </submittedName>
    <submittedName>
        <fullName evidence="3">Putative ankyrin repeat protein</fullName>
    </submittedName>
</protein>
<dbReference type="GeneID" id="9924601"/>
<reference evidence="9 10" key="3">
    <citation type="submission" date="2014-10" db="EMBL/GenBank/DDBJ databases">
        <title>Pan-genome analysis of Brazilian lineage A amoebal mimiviruses.</title>
        <authorList>
            <person name="Assis F.L."/>
            <person name="Abrahao J.S."/>
            <person name="Kroon E.G."/>
            <person name="Dornas F.P."/>
            <person name="Andrade K.R."/>
            <person name="Borato P.V.M."/>
            <person name="Pilotto M.R."/>
            <person name="Benamar S."/>
            <person name="LaScola B."/>
            <person name="Colson P."/>
        </authorList>
    </citation>
    <scope>NUCLEOTIDE SEQUENCE [LARGE SCALE GENOMIC DNA]</scope>
    <source>
        <strain evidence="6 10">Amazonia</strain>
        <strain evidence="5 9">Oyster</strain>
    </source>
</reference>
<dbReference type="EMBL" id="HQ336222">
    <property type="protein sequence ID" value="ADO18071.1"/>
    <property type="molecule type" value="Genomic_DNA"/>
</dbReference>
<dbReference type="Proteomes" id="UP000201519">
    <property type="component" value="Segment"/>
</dbReference>
<dbReference type="SUPFAM" id="SSF48403">
    <property type="entry name" value="Ankyrin repeat"/>
    <property type="match status" value="1"/>
</dbReference>
<sequence length="269" mass="30742">MSQKIYFKITNDKECHNGFQYKDGLNILQEKFNDNLEDSCVPGRLYFTKPKHILKYLDYGIYLREIYLPTDNPDFKMIRDPTGDKYGANMIILGERRDLRNPDTWKYMVSKGVDIRAEDDYAVKWASKNGHLKVVEYLVSLGADIKSDGDYAVRWASENGHIDVVKYLVSQNADIRADNDYAVKWASSNGHLEVVKYLVSQGANIREQNDYAIRLASQYGHLEVVKYLISLGADIRADNDCAVRLASENGHIEIVNYLISQGADIRAKK</sequence>
<dbReference type="Pfam" id="PF12796">
    <property type="entry name" value="Ank_2"/>
    <property type="match status" value="2"/>
</dbReference>
<dbReference type="EMBL" id="KM982401">
    <property type="protein sequence ID" value="AKI78770.1"/>
    <property type="molecule type" value="Genomic_DNA"/>
</dbReference>
<reference evidence="3 7" key="2">
    <citation type="journal article" date="2011" name="Virol. J.">
        <title>Breaking the 1000-gene barrier for Mimivirus using ultra-deep genome and transcriptome sequencing.</title>
        <authorList>
            <person name="Legendre M."/>
            <person name="Santini S."/>
            <person name="Rico A."/>
            <person name="Abergel C."/>
            <person name="Claverie J.M."/>
        </authorList>
    </citation>
    <scope>NUCLEOTIDE SEQUENCE [LARGE SCALE GENOMIC DNA]</scope>
</reference>
<keyword evidence="2" id="KW-0040">ANK repeat</keyword>
<dbReference type="Proteomes" id="UP000274448">
    <property type="component" value="Segment"/>
</dbReference>
<dbReference type="SMART" id="SM00248">
    <property type="entry name" value="ANK"/>
    <property type="match status" value="5"/>
</dbReference>